<dbReference type="CDD" id="cd00130">
    <property type="entry name" value="PAS"/>
    <property type="match status" value="1"/>
</dbReference>
<dbReference type="EMBL" id="VOPW01000001">
    <property type="protein sequence ID" value="TXC66006.1"/>
    <property type="molecule type" value="Genomic_DNA"/>
</dbReference>
<dbReference type="SUPFAM" id="SSF46894">
    <property type="entry name" value="C-terminal effector domain of the bipartite response regulators"/>
    <property type="match status" value="1"/>
</dbReference>
<sequence length="191" mass="21658">MTTPRTSPPLDYRTAFDLAPVGMVLSRNRLMVDCNQQVLAMFGAEREQLIGQSFEVLYPTHDEFERTGARIAASLDRQGWYSDERVMKRVDGAQRGELFWCHVSGRALDPAQPHAAGIWVFEDLSARRRLGVDLTPREREIAALLIEGLTSKLIGKKLEISPRTVDVYRARLMKKHRAATTPELVQKLLRA</sequence>
<dbReference type="PROSITE" id="PS00622">
    <property type="entry name" value="HTH_LUXR_1"/>
    <property type="match status" value="1"/>
</dbReference>
<dbReference type="PROSITE" id="PS50043">
    <property type="entry name" value="HTH_LUXR_2"/>
    <property type="match status" value="1"/>
</dbReference>
<dbReference type="PANTHER" id="PTHR44688:SF16">
    <property type="entry name" value="DNA-BINDING TRANSCRIPTIONAL ACTIVATOR DEVR_DOSR"/>
    <property type="match status" value="1"/>
</dbReference>
<dbReference type="SMART" id="SM00421">
    <property type="entry name" value="HTH_LUXR"/>
    <property type="match status" value="1"/>
</dbReference>
<dbReference type="Gene3D" id="1.10.10.10">
    <property type="entry name" value="Winged helix-like DNA-binding domain superfamily/Winged helix DNA-binding domain"/>
    <property type="match status" value="1"/>
</dbReference>
<keyword evidence="2" id="KW-0238">DNA-binding</keyword>
<name>A0A5C6U2L8_9BURK</name>
<dbReference type="NCBIfam" id="TIGR00229">
    <property type="entry name" value="sensory_box"/>
    <property type="match status" value="1"/>
</dbReference>
<protein>
    <submittedName>
        <fullName evidence="5">PAS domain S-box protein</fullName>
    </submittedName>
</protein>
<proteinExistence type="predicted"/>
<dbReference type="Pfam" id="PF13426">
    <property type="entry name" value="PAS_9"/>
    <property type="match status" value="1"/>
</dbReference>
<dbReference type="GO" id="GO:0006355">
    <property type="term" value="P:regulation of DNA-templated transcription"/>
    <property type="evidence" value="ECO:0007669"/>
    <property type="project" value="InterPro"/>
</dbReference>
<evidence type="ECO:0000256" key="2">
    <source>
        <dbReference type="ARBA" id="ARBA00023125"/>
    </source>
</evidence>
<dbReference type="PRINTS" id="PR00038">
    <property type="entry name" value="HTHLUXR"/>
</dbReference>
<dbReference type="SMART" id="SM00091">
    <property type="entry name" value="PAS"/>
    <property type="match status" value="1"/>
</dbReference>
<dbReference type="SUPFAM" id="SSF55785">
    <property type="entry name" value="PYP-like sensor domain (PAS domain)"/>
    <property type="match status" value="1"/>
</dbReference>
<dbReference type="InterPro" id="IPR000014">
    <property type="entry name" value="PAS"/>
</dbReference>
<dbReference type="Proteomes" id="UP000321832">
    <property type="component" value="Unassembled WGS sequence"/>
</dbReference>
<comment type="caution">
    <text evidence="5">The sequence shown here is derived from an EMBL/GenBank/DDBJ whole genome shotgun (WGS) entry which is preliminary data.</text>
</comment>
<gene>
    <name evidence="5" type="ORF">FSC37_08980</name>
</gene>
<feature type="domain" description="HTH luxR-type" evidence="4">
    <location>
        <begin position="127"/>
        <end position="191"/>
    </location>
</feature>
<evidence type="ECO:0000313" key="5">
    <source>
        <dbReference type="EMBL" id="TXC66006.1"/>
    </source>
</evidence>
<dbReference type="Pfam" id="PF00196">
    <property type="entry name" value="GerE"/>
    <property type="match status" value="1"/>
</dbReference>
<evidence type="ECO:0000313" key="6">
    <source>
        <dbReference type="Proteomes" id="UP000321832"/>
    </source>
</evidence>
<dbReference type="InterPro" id="IPR016032">
    <property type="entry name" value="Sig_transdc_resp-reg_C-effctor"/>
</dbReference>
<keyword evidence="3" id="KW-0804">Transcription</keyword>
<keyword evidence="1" id="KW-0805">Transcription regulation</keyword>
<organism evidence="5 6">
    <name type="scientific">Piscinibacter aquaticus</name>
    <dbReference type="NCBI Taxonomy" id="392597"/>
    <lineage>
        <taxon>Bacteria</taxon>
        <taxon>Pseudomonadati</taxon>
        <taxon>Pseudomonadota</taxon>
        <taxon>Betaproteobacteria</taxon>
        <taxon>Burkholderiales</taxon>
        <taxon>Sphaerotilaceae</taxon>
        <taxon>Piscinibacter</taxon>
    </lineage>
</organism>
<keyword evidence="6" id="KW-1185">Reference proteome</keyword>
<dbReference type="GO" id="GO:0003677">
    <property type="term" value="F:DNA binding"/>
    <property type="evidence" value="ECO:0007669"/>
    <property type="project" value="UniProtKB-KW"/>
</dbReference>
<dbReference type="CDD" id="cd06170">
    <property type="entry name" value="LuxR_C_like"/>
    <property type="match status" value="1"/>
</dbReference>
<reference evidence="5 6" key="1">
    <citation type="submission" date="2019-08" db="EMBL/GenBank/DDBJ databases">
        <authorList>
            <person name="Khan S.A."/>
            <person name="Jeon C.O."/>
            <person name="Jeong S.E."/>
        </authorList>
    </citation>
    <scope>NUCLEOTIDE SEQUENCE [LARGE SCALE GENOMIC DNA]</scope>
    <source>
        <strain evidence="6">IMCC1728</strain>
    </source>
</reference>
<evidence type="ECO:0000256" key="3">
    <source>
        <dbReference type="ARBA" id="ARBA00023163"/>
    </source>
</evidence>
<dbReference type="InterPro" id="IPR000792">
    <property type="entry name" value="Tscrpt_reg_LuxR_C"/>
</dbReference>
<evidence type="ECO:0000256" key="1">
    <source>
        <dbReference type="ARBA" id="ARBA00023015"/>
    </source>
</evidence>
<accession>A0A5C6U2L8</accession>
<dbReference type="AlphaFoldDB" id="A0A5C6U2L8"/>
<dbReference type="InterPro" id="IPR036388">
    <property type="entry name" value="WH-like_DNA-bd_sf"/>
</dbReference>
<dbReference type="PANTHER" id="PTHR44688">
    <property type="entry name" value="DNA-BINDING TRANSCRIPTIONAL ACTIVATOR DEVR_DOSR"/>
    <property type="match status" value="1"/>
</dbReference>
<dbReference type="InterPro" id="IPR035965">
    <property type="entry name" value="PAS-like_dom_sf"/>
</dbReference>
<dbReference type="Gene3D" id="3.30.450.20">
    <property type="entry name" value="PAS domain"/>
    <property type="match status" value="1"/>
</dbReference>
<evidence type="ECO:0000259" key="4">
    <source>
        <dbReference type="PROSITE" id="PS50043"/>
    </source>
</evidence>